<dbReference type="SUPFAM" id="SSF55729">
    <property type="entry name" value="Acyl-CoA N-acyltransferases (Nat)"/>
    <property type="match status" value="1"/>
</dbReference>
<evidence type="ECO:0000259" key="2">
    <source>
        <dbReference type="PROSITE" id="PS51186"/>
    </source>
</evidence>
<feature type="domain" description="N-acetyltransferase" evidence="2">
    <location>
        <begin position="19"/>
        <end position="188"/>
    </location>
</feature>
<dbReference type="PANTHER" id="PTHR43792:SF16">
    <property type="entry name" value="N-ACETYLTRANSFERASE DOMAIN-CONTAINING PROTEIN"/>
    <property type="match status" value="1"/>
</dbReference>
<name>A0ABY9VUR5_9ACTN</name>
<dbReference type="Proteomes" id="UP001303236">
    <property type="component" value="Chromosome"/>
</dbReference>
<protein>
    <submittedName>
        <fullName evidence="3">GNAT family N-acetyltransferase</fullName>
    </submittedName>
</protein>
<evidence type="ECO:0000256" key="1">
    <source>
        <dbReference type="SAM" id="MobiDB-lite"/>
    </source>
</evidence>
<dbReference type="InterPro" id="IPR016181">
    <property type="entry name" value="Acyl_CoA_acyltransferase"/>
</dbReference>
<dbReference type="InterPro" id="IPR000182">
    <property type="entry name" value="GNAT_dom"/>
</dbReference>
<feature type="region of interest" description="Disordered" evidence="1">
    <location>
        <begin position="186"/>
        <end position="210"/>
    </location>
</feature>
<dbReference type="Pfam" id="PF13302">
    <property type="entry name" value="Acetyltransf_3"/>
    <property type="match status" value="1"/>
</dbReference>
<dbReference type="PANTHER" id="PTHR43792">
    <property type="entry name" value="GNAT FAMILY, PUTATIVE (AFU_ORTHOLOGUE AFUA_3G00765)-RELATED-RELATED"/>
    <property type="match status" value="1"/>
</dbReference>
<evidence type="ECO:0000313" key="4">
    <source>
        <dbReference type="Proteomes" id="UP001303236"/>
    </source>
</evidence>
<evidence type="ECO:0000313" key="3">
    <source>
        <dbReference type="EMBL" id="WNF27338.1"/>
    </source>
</evidence>
<reference evidence="3 4" key="1">
    <citation type="submission" date="2023-09" db="EMBL/GenBank/DDBJ databases">
        <title>Genome completion map analysis of the actinomycetes C11-1.</title>
        <authorList>
            <person name="Qin P."/>
            <person name="Guan P."/>
        </authorList>
    </citation>
    <scope>NUCLEOTIDE SEQUENCE [LARGE SCALE GENOMIC DNA]</scope>
    <source>
        <strain evidence="3 4">C11-1</strain>
    </source>
</reference>
<dbReference type="InterPro" id="IPR051531">
    <property type="entry name" value="N-acetyltransferase"/>
</dbReference>
<dbReference type="PROSITE" id="PS51186">
    <property type="entry name" value="GNAT"/>
    <property type="match status" value="1"/>
</dbReference>
<sequence>MNGHGGTLGEDLTLTAGALLLRPWREEDASALLAAYDDPAMRQWISTPVSTPEEAERWLAAQRAGRESGSRFSFAVTDTGRGGELVGNLALKWPGPGPERAEVGYWTTAGARGRGVASRALAALTDWAFTAFADEGLVRLELLHQVDNVASCRVAEKCGYPFAELLSALPPDYPLDGHLHAREAPAAEVRRTADRRAAAAGTGGGRASGR</sequence>
<feature type="compositionally biased region" description="Basic and acidic residues" evidence="1">
    <location>
        <begin position="186"/>
        <end position="197"/>
    </location>
</feature>
<dbReference type="EMBL" id="CP134500">
    <property type="protein sequence ID" value="WNF27338.1"/>
    <property type="molecule type" value="Genomic_DNA"/>
</dbReference>
<feature type="compositionally biased region" description="Gly residues" evidence="1">
    <location>
        <begin position="201"/>
        <end position="210"/>
    </location>
</feature>
<accession>A0ABY9VUR5</accession>
<dbReference type="CDD" id="cd04301">
    <property type="entry name" value="NAT_SF"/>
    <property type="match status" value="1"/>
</dbReference>
<gene>
    <name evidence="3" type="ORF">RI138_11085</name>
</gene>
<dbReference type="Gene3D" id="3.40.630.30">
    <property type="match status" value="1"/>
</dbReference>
<keyword evidence="4" id="KW-1185">Reference proteome</keyword>
<organism evidence="3 4">
    <name type="scientific">Streptomyces durocortorensis</name>
    <dbReference type="NCBI Taxonomy" id="2811104"/>
    <lineage>
        <taxon>Bacteria</taxon>
        <taxon>Bacillati</taxon>
        <taxon>Actinomycetota</taxon>
        <taxon>Actinomycetes</taxon>
        <taxon>Kitasatosporales</taxon>
        <taxon>Streptomycetaceae</taxon>
        <taxon>Streptomyces</taxon>
    </lineage>
</organism>
<proteinExistence type="predicted"/>